<feature type="compositionally biased region" description="Acidic residues" evidence="1">
    <location>
        <begin position="91"/>
        <end position="102"/>
    </location>
</feature>
<protein>
    <submittedName>
        <fullName evidence="2">Uncharacterized protein</fullName>
    </submittedName>
</protein>
<accession>L9VRZ7</accession>
<dbReference type="AlphaFoldDB" id="L9VRZ7"/>
<dbReference type="OrthoDB" id="382314at2157"/>
<sequence length="112" mass="11413">MTDSNDEAGRPDGEDDDGEQDEDLDAVHPVSTSLRSVQHEERETDASADAAEEQAHGDAPEMDLGGLNEVQPVSSELQSVQSRAGVGDGADAGDDDDVDASDADGSGGGGDD</sequence>
<organism evidence="2 3">
    <name type="scientific">Natronorubrum tibetense GA33</name>
    <dbReference type="NCBI Taxonomy" id="1114856"/>
    <lineage>
        <taxon>Archaea</taxon>
        <taxon>Methanobacteriati</taxon>
        <taxon>Methanobacteriota</taxon>
        <taxon>Stenosarchaea group</taxon>
        <taxon>Halobacteria</taxon>
        <taxon>Halobacteriales</taxon>
        <taxon>Natrialbaceae</taxon>
        <taxon>Natronorubrum</taxon>
    </lineage>
</organism>
<dbReference type="Proteomes" id="UP000011599">
    <property type="component" value="Unassembled WGS sequence"/>
</dbReference>
<evidence type="ECO:0000313" key="3">
    <source>
        <dbReference type="Proteomes" id="UP000011599"/>
    </source>
</evidence>
<name>L9VRZ7_9EURY</name>
<reference evidence="2 3" key="1">
    <citation type="journal article" date="2014" name="PLoS Genet.">
        <title>Phylogenetically driven sequencing of extremely halophilic archaea reveals strategies for static and dynamic osmo-response.</title>
        <authorList>
            <person name="Becker E.A."/>
            <person name="Seitzer P.M."/>
            <person name="Tritt A."/>
            <person name="Larsen D."/>
            <person name="Krusor M."/>
            <person name="Yao A.I."/>
            <person name="Wu D."/>
            <person name="Madern D."/>
            <person name="Eisen J.A."/>
            <person name="Darling A.E."/>
            <person name="Facciotti M.T."/>
        </authorList>
    </citation>
    <scope>NUCLEOTIDE SEQUENCE [LARGE SCALE GENOMIC DNA]</scope>
    <source>
        <strain evidence="2 3">GA33</strain>
    </source>
</reference>
<comment type="caution">
    <text evidence="2">The sequence shown here is derived from an EMBL/GenBank/DDBJ whole genome shotgun (WGS) entry which is preliminary data.</text>
</comment>
<dbReference type="EMBL" id="AOHW01000036">
    <property type="protein sequence ID" value="ELY39831.1"/>
    <property type="molecule type" value="Genomic_DNA"/>
</dbReference>
<gene>
    <name evidence="2" type="ORF">C496_14176</name>
</gene>
<feature type="compositionally biased region" description="Polar residues" evidence="1">
    <location>
        <begin position="71"/>
        <end position="82"/>
    </location>
</feature>
<proteinExistence type="predicted"/>
<evidence type="ECO:0000256" key="1">
    <source>
        <dbReference type="SAM" id="MobiDB-lite"/>
    </source>
</evidence>
<dbReference type="STRING" id="1114856.GCA_000383975_03268"/>
<feature type="compositionally biased region" description="Acidic residues" evidence="1">
    <location>
        <begin position="13"/>
        <end position="24"/>
    </location>
</feature>
<evidence type="ECO:0000313" key="2">
    <source>
        <dbReference type="EMBL" id="ELY39831.1"/>
    </source>
</evidence>
<keyword evidence="3" id="KW-1185">Reference proteome</keyword>
<dbReference type="RefSeq" id="WP_006090783.1">
    <property type="nucleotide sequence ID" value="NZ_AOHW01000036.1"/>
</dbReference>
<feature type="region of interest" description="Disordered" evidence="1">
    <location>
        <begin position="1"/>
        <end position="112"/>
    </location>
</feature>